<dbReference type="InterPro" id="IPR009003">
    <property type="entry name" value="Peptidase_S1_PA"/>
</dbReference>
<dbReference type="PANTHER" id="PTHR43343">
    <property type="entry name" value="PEPTIDASE S12"/>
    <property type="match status" value="1"/>
</dbReference>
<protein>
    <submittedName>
        <fullName evidence="4">Peptidase S1</fullName>
    </submittedName>
</protein>
<dbReference type="PRINTS" id="PR00834">
    <property type="entry name" value="PROTEASES2C"/>
</dbReference>
<organism evidence="4">
    <name type="scientific">Paenibacillus sp. BIHB 4019</name>
    <dbReference type="NCBI Taxonomy" id="1870819"/>
    <lineage>
        <taxon>Bacteria</taxon>
        <taxon>Bacillati</taxon>
        <taxon>Bacillota</taxon>
        <taxon>Bacilli</taxon>
        <taxon>Bacillales</taxon>
        <taxon>Paenibacillaceae</taxon>
        <taxon>Paenibacillus</taxon>
    </lineage>
</organism>
<keyword evidence="2" id="KW-0378">Hydrolase</keyword>
<evidence type="ECO:0000313" key="4">
    <source>
        <dbReference type="EMBL" id="ANY65814.1"/>
    </source>
</evidence>
<sequence length="384" mass="41730">MRKGTWLSLIMSVAFLLFGAGAVVFIRSEIPKQLSGKPLLAVSDTRSEKTGKPLKDVIYETQKLVVMIESGNGKQGSGFLYNNQGDLITNAHVVSGVHKVKIHTSDARELDGEVIGISTETDVAVVRVPGLVGEKPLKMVRNKKAEIGDEVMAIGSPLGFQNTVTTGIISGLGRNFTIEPYSYKDLYQISAPIAPGNSGGPLVRRETGEVLGINSAGIEQGSIGFSIPIVNVLATVEAWSTKPMEVLPEQEGTNSTGMAKQEATMSEYASYLVTHFYDSLNNADYVYAYSLLGGSWKEGTSYDAFREGYMPTRNVVIDDMHVTVNNDQQATVTAIISVDERVSGKNKLSKYQVIYDVGYENDQLKLITGRGKVIEQAAHEKEQH</sequence>
<accession>A0A1B2DDM5</accession>
<evidence type="ECO:0000256" key="3">
    <source>
        <dbReference type="ARBA" id="ARBA00022825"/>
    </source>
</evidence>
<dbReference type="Gene3D" id="2.40.10.120">
    <property type="match status" value="1"/>
</dbReference>
<proteinExistence type="predicted"/>
<gene>
    <name evidence="4" type="ORF">BBD42_04535</name>
</gene>
<dbReference type="GO" id="GO:0006508">
    <property type="term" value="P:proteolysis"/>
    <property type="evidence" value="ECO:0007669"/>
    <property type="project" value="UniProtKB-KW"/>
</dbReference>
<evidence type="ECO:0000256" key="2">
    <source>
        <dbReference type="ARBA" id="ARBA00022801"/>
    </source>
</evidence>
<dbReference type="SUPFAM" id="SSF50494">
    <property type="entry name" value="Trypsin-like serine proteases"/>
    <property type="match status" value="1"/>
</dbReference>
<dbReference type="InterPro" id="IPR001940">
    <property type="entry name" value="Peptidase_S1C"/>
</dbReference>
<dbReference type="AlphaFoldDB" id="A0A1B2DDM5"/>
<dbReference type="RefSeq" id="WP_099517187.1">
    <property type="nucleotide sequence ID" value="NZ_CP016808.1"/>
</dbReference>
<dbReference type="Pfam" id="PF13365">
    <property type="entry name" value="Trypsin_2"/>
    <property type="match status" value="1"/>
</dbReference>
<keyword evidence="3" id="KW-0720">Serine protease</keyword>
<reference evidence="4" key="1">
    <citation type="submission" date="2016-08" db="EMBL/GenBank/DDBJ databases">
        <title>Complete Genome Seqeunce of Paenibacillus sp. BIHB 4019 from tea rhizoplane.</title>
        <authorList>
            <person name="Thakur R."/>
            <person name="Swarnkar M.K."/>
            <person name="Gulati A."/>
        </authorList>
    </citation>
    <scope>NUCLEOTIDE SEQUENCE [LARGE SCALE GENOMIC DNA]</scope>
    <source>
        <strain evidence="4">BIHB4019</strain>
    </source>
</reference>
<dbReference type="EMBL" id="CP016808">
    <property type="protein sequence ID" value="ANY65814.1"/>
    <property type="molecule type" value="Genomic_DNA"/>
</dbReference>
<dbReference type="InterPro" id="IPR051201">
    <property type="entry name" value="Chloro_Bact_Ser_Proteases"/>
</dbReference>
<keyword evidence="1" id="KW-0645">Protease</keyword>
<name>A0A1B2DDM5_9BACL</name>
<dbReference type="PANTHER" id="PTHR43343:SF3">
    <property type="entry name" value="PROTEASE DO-LIKE 8, CHLOROPLASTIC"/>
    <property type="match status" value="1"/>
</dbReference>
<dbReference type="GO" id="GO:0004252">
    <property type="term" value="F:serine-type endopeptidase activity"/>
    <property type="evidence" value="ECO:0007669"/>
    <property type="project" value="InterPro"/>
</dbReference>
<evidence type="ECO:0000256" key="1">
    <source>
        <dbReference type="ARBA" id="ARBA00022670"/>
    </source>
</evidence>